<organism evidence="1 2">
    <name type="scientific">Methanococcoides seepicolus</name>
    <dbReference type="NCBI Taxonomy" id="2828780"/>
    <lineage>
        <taxon>Archaea</taxon>
        <taxon>Methanobacteriati</taxon>
        <taxon>Methanobacteriota</taxon>
        <taxon>Stenosarchaea group</taxon>
        <taxon>Methanomicrobia</taxon>
        <taxon>Methanosarcinales</taxon>
        <taxon>Methanosarcinaceae</taxon>
        <taxon>Methanococcoides</taxon>
    </lineage>
</organism>
<proteinExistence type="predicted"/>
<reference evidence="1" key="2">
    <citation type="submission" date="2021-04" db="EMBL/GenBank/DDBJ databases">
        <authorList>
            <person name="Dong X."/>
        </authorList>
    </citation>
    <scope>NUCLEOTIDE SEQUENCE</scope>
    <source>
        <strain evidence="1">LLY</strain>
    </source>
</reference>
<dbReference type="RefSeq" id="WP_250868183.1">
    <property type="nucleotide sequence ID" value="NZ_JAGSOI010000025.1"/>
</dbReference>
<name>A0A9E5DC66_9EURY</name>
<evidence type="ECO:0000313" key="2">
    <source>
        <dbReference type="Proteomes" id="UP001056766"/>
    </source>
</evidence>
<reference evidence="1" key="1">
    <citation type="journal article" date="2021" name="mSystems">
        <title>Bacteria and Archaea Synergistically Convert Glycine Betaine to Biogenic Methane in the Formosa Cold Seep of the South China Sea.</title>
        <authorList>
            <person name="Li L."/>
            <person name="Zhang W."/>
            <person name="Zhang S."/>
            <person name="Song L."/>
            <person name="Sun Q."/>
            <person name="Zhang H."/>
            <person name="Xiang H."/>
            <person name="Dong X."/>
        </authorList>
    </citation>
    <scope>NUCLEOTIDE SEQUENCE</scope>
    <source>
        <strain evidence="1">LLY</strain>
    </source>
</reference>
<comment type="caution">
    <text evidence="1">The sequence shown here is derived from an EMBL/GenBank/DDBJ whole genome shotgun (WGS) entry which is preliminary data.</text>
</comment>
<dbReference type="AlphaFoldDB" id="A0A9E5DC66"/>
<keyword evidence="2" id="KW-1185">Reference proteome</keyword>
<protein>
    <submittedName>
        <fullName evidence="1">Uncharacterized protein</fullName>
    </submittedName>
</protein>
<gene>
    <name evidence="1" type="ORF">KDK67_07445</name>
</gene>
<dbReference type="Proteomes" id="UP001056766">
    <property type="component" value="Unassembled WGS sequence"/>
</dbReference>
<dbReference type="EMBL" id="JAGSOI010000025">
    <property type="protein sequence ID" value="MCM1986829.1"/>
    <property type="molecule type" value="Genomic_DNA"/>
</dbReference>
<sequence length="61" mass="7367">MSKTELVRLSRFLWDHLDSDEKEMLAKYDPFVYKILSGDVIFTLNVWDYRIAFIHVMNILE</sequence>
<accession>A0A9E5DC66</accession>
<evidence type="ECO:0000313" key="1">
    <source>
        <dbReference type="EMBL" id="MCM1986829.1"/>
    </source>
</evidence>